<accession>A0A562ILA9</accession>
<reference evidence="2 3" key="1">
    <citation type="submission" date="2019-07" db="EMBL/GenBank/DDBJ databases">
        <title>R&amp;d 2014.</title>
        <authorList>
            <person name="Klenk H.-P."/>
        </authorList>
    </citation>
    <scope>NUCLEOTIDE SEQUENCE [LARGE SCALE GENOMIC DNA]</scope>
    <source>
        <strain evidence="2 3">DSM 45764</strain>
    </source>
</reference>
<keyword evidence="1" id="KW-1133">Transmembrane helix</keyword>
<sequence>MDRPTPARLTSRDLTPRQQDALLSQTVVLAGTLSDLVVALVRLARGSRGSQLGPTLVTLVLAAGAPPLARWAMRVRGRRGRAVLVALLVAVPTLPAAAGGTRGTVVGSGNPLWQLAVSAGTRVVGGGVLVLPSALAAGRRRRARVSRG</sequence>
<name>A0A562ILA9_9ACTN</name>
<protein>
    <submittedName>
        <fullName evidence="2">Uncharacterized protein</fullName>
    </submittedName>
</protein>
<dbReference type="Proteomes" id="UP000321490">
    <property type="component" value="Unassembled WGS sequence"/>
</dbReference>
<organism evidence="2 3">
    <name type="scientific">Modestobacter roseus</name>
    <dbReference type="NCBI Taxonomy" id="1181884"/>
    <lineage>
        <taxon>Bacteria</taxon>
        <taxon>Bacillati</taxon>
        <taxon>Actinomycetota</taxon>
        <taxon>Actinomycetes</taxon>
        <taxon>Geodermatophilales</taxon>
        <taxon>Geodermatophilaceae</taxon>
        <taxon>Modestobacter</taxon>
    </lineage>
</organism>
<feature type="transmembrane region" description="Helical" evidence="1">
    <location>
        <begin position="50"/>
        <end position="69"/>
    </location>
</feature>
<keyword evidence="1" id="KW-0472">Membrane</keyword>
<feature type="transmembrane region" description="Helical" evidence="1">
    <location>
        <begin position="81"/>
        <end position="100"/>
    </location>
</feature>
<feature type="transmembrane region" description="Helical" evidence="1">
    <location>
        <begin position="21"/>
        <end position="44"/>
    </location>
</feature>
<evidence type="ECO:0000313" key="2">
    <source>
        <dbReference type="EMBL" id="TWH71797.1"/>
    </source>
</evidence>
<keyword evidence="1" id="KW-0812">Transmembrane</keyword>
<dbReference type="RefSeq" id="WP_153356768.1">
    <property type="nucleotide sequence ID" value="NZ_JABGDC010000495.1"/>
</dbReference>
<comment type="caution">
    <text evidence="2">The sequence shown here is derived from an EMBL/GenBank/DDBJ whole genome shotgun (WGS) entry which is preliminary data.</text>
</comment>
<dbReference type="AlphaFoldDB" id="A0A562ILA9"/>
<feature type="transmembrane region" description="Helical" evidence="1">
    <location>
        <begin position="112"/>
        <end position="137"/>
    </location>
</feature>
<dbReference type="EMBL" id="VLKF01000001">
    <property type="protein sequence ID" value="TWH71797.1"/>
    <property type="molecule type" value="Genomic_DNA"/>
</dbReference>
<evidence type="ECO:0000256" key="1">
    <source>
        <dbReference type="SAM" id="Phobius"/>
    </source>
</evidence>
<gene>
    <name evidence="2" type="ORF">JD78_00295</name>
</gene>
<evidence type="ECO:0000313" key="3">
    <source>
        <dbReference type="Proteomes" id="UP000321490"/>
    </source>
</evidence>
<proteinExistence type="predicted"/>
<keyword evidence="3" id="KW-1185">Reference proteome</keyword>